<protein>
    <recommendedName>
        <fullName evidence="3">Alpha/beta hydrolase</fullName>
    </recommendedName>
</protein>
<evidence type="ECO:0008006" key="3">
    <source>
        <dbReference type="Google" id="ProtNLM"/>
    </source>
</evidence>
<reference evidence="1 2" key="1">
    <citation type="submission" date="2021-11" db="EMBL/GenBank/DDBJ databases">
        <title>Draft genome sequence of Paenibacillus profundus YoMME, a new Gram-positive bacteria with exoelectrogenic properties.</title>
        <authorList>
            <person name="Hubenova Y."/>
            <person name="Hubenova E."/>
            <person name="Manasiev Y."/>
            <person name="Peykov S."/>
            <person name="Mitov M."/>
        </authorList>
    </citation>
    <scope>NUCLEOTIDE SEQUENCE [LARGE SCALE GENOMIC DNA]</scope>
    <source>
        <strain evidence="1 2">YoMME</strain>
    </source>
</reference>
<comment type="caution">
    <text evidence="1">The sequence shown here is derived from an EMBL/GenBank/DDBJ whole genome shotgun (WGS) entry which is preliminary data.</text>
</comment>
<accession>A0ABS8YLA7</accession>
<organism evidence="1 2">
    <name type="scientific">Paenibacillus profundus</name>
    <dbReference type="NCBI Taxonomy" id="1173085"/>
    <lineage>
        <taxon>Bacteria</taxon>
        <taxon>Bacillati</taxon>
        <taxon>Bacillota</taxon>
        <taxon>Bacilli</taxon>
        <taxon>Bacillales</taxon>
        <taxon>Paenibacillaceae</taxon>
        <taxon>Paenibacillus</taxon>
    </lineage>
</organism>
<name>A0ABS8YLA7_9BACL</name>
<proteinExistence type="predicted"/>
<dbReference type="RefSeq" id="WP_233697688.1">
    <property type="nucleotide sequence ID" value="NZ_JAJNBZ010000015.1"/>
</dbReference>
<evidence type="ECO:0000313" key="2">
    <source>
        <dbReference type="Proteomes" id="UP001199916"/>
    </source>
</evidence>
<dbReference type="EMBL" id="JAJNBZ010000015">
    <property type="protein sequence ID" value="MCE5171135.1"/>
    <property type="molecule type" value="Genomic_DNA"/>
</dbReference>
<sequence>MLHSSGSVIYGSKDPLFGEEEHRQIMVNDQLQITVIPDADHAMEASGTCESLDIISRIAKLYSDALKRKA</sequence>
<evidence type="ECO:0000313" key="1">
    <source>
        <dbReference type="EMBL" id="MCE5171135.1"/>
    </source>
</evidence>
<dbReference type="Proteomes" id="UP001199916">
    <property type="component" value="Unassembled WGS sequence"/>
</dbReference>
<keyword evidence="2" id="KW-1185">Reference proteome</keyword>
<gene>
    <name evidence="1" type="ORF">LQV63_17680</name>
</gene>